<feature type="domain" description="RNase H type-1" evidence="2">
    <location>
        <begin position="247"/>
        <end position="378"/>
    </location>
</feature>
<dbReference type="PROSITE" id="PS50879">
    <property type="entry name" value="RNASE_H_1"/>
    <property type="match status" value="1"/>
</dbReference>
<reference evidence="3" key="1">
    <citation type="submission" date="2023-10" db="EMBL/GenBank/DDBJ databases">
        <title>Chromosome-level genome of the transformable northern wattle, Acacia crassicarpa.</title>
        <authorList>
            <person name="Massaro I."/>
            <person name="Sinha N.R."/>
            <person name="Poethig S."/>
            <person name="Leichty A.R."/>
        </authorList>
    </citation>
    <scope>NUCLEOTIDE SEQUENCE</scope>
    <source>
        <strain evidence="3">Acra3RX</strain>
        <tissue evidence="3">Leaf</tissue>
    </source>
</reference>
<dbReference type="CDD" id="cd06222">
    <property type="entry name" value="RNase_H_like"/>
    <property type="match status" value="1"/>
</dbReference>
<dbReference type="InterPro" id="IPR044730">
    <property type="entry name" value="RNase_H-like_dom_plant"/>
</dbReference>
<protein>
    <recommendedName>
        <fullName evidence="2">RNase H type-1 domain-containing protein</fullName>
    </recommendedName>
</protein>
<dbReference type="InterPro" id="IPR012337">
    <property type="entry name" value="RNaseH-like_sf"/>
</dbReference>
<dbReference type="SUPFAM" id="SSF53098">
    <property type="entry name" value="Ribonuclease H-like"/>
    <property type="match status" value="1"/>
</dbReference>
<evidence type="ECO:0000313" key="4">
    <source>
        <dbReference type="Proteomes" id="UP001293593"/>
    </source>
</evidence>
<sequence>MAANISLRPDYSKGKGTASSEAKPAISSQKAQASSSKKHQKNVSSSSYRSFRFAGEDILNEIVQENMFNALNALKKPKKNFSKKHREAKTAQKVSGKFPTGTQESKPKAKPSAREISVPPTEEFSNLNLAELETALAKAKPKADSTISRHEKGDTTDTSKDKKDEGGQQASSPTTLKAPKTRALISNPITVSRGLPYTISQFRPVQAVRCEAPTRGTFNIKVEASRGLSYAVEESKLVEMVRWEAPPCGTCKINVDGSFITKSREAGIGGLIRNSNGQWIFGFSEPVKVETILHVELLAIKKGLELAWNKGCRNVICETDSKDSLKLIKRASTNVHMFRKVIGEIQKICERKWERVELVHVLREGNQCADYLAKFGSKQPLFSLDTFKKQLEDDASGTFYFRKKKLQTGSYIKEF</sequence>
<feature type="region of interest" description="Disordered" evidence="1">
    <location>
        <begin position="138"/>
        <end position="181"/>
    </location>
</feature>
<name>A0AAE1JGI6_9FABA</name>
<dbReference type="GO" id="GO:0004523">
    <property type="term" value="F:RNA-DNA hybrid ribonuclease activity"/>
    <property type="evidence" value="ECO:0007669"/>
    <property type="project" value="InterPro"/>
</dbReference>
<dbReference type="Pfam" id="PF13456">
    <property type="entry name" value="RVT_3"/>
    <property type="match status" value="1"/>
</dbReference>
<feature type="compositionally biased region" description="Basic residues" evidence="1">
    <location>
        <begin position="76"/>
        <end position="87"/>
    </location>
</feature>
<dbReference type="InterPro" id="IPR053151">
    <property type="entry name" value="RNase_H-like"/>
</dbReference>
<dbReference type="AlphaFoldDB" id="A0AAE1JGI6"/>
<evidence type="ECO:0000259" key="2">
    <source>
        <dbReference type="PROSITE" id="PS50879"/>
    </source>
</evidence>
<dbReference type="PANTHER" id="PTHR47723:SF19">
    <property type="entry name" value="POLYNUCLEOTIDYL TRANSFERASE, RIBONUCLEASE H-LIKE SUPERFAMILY PROTEIN"/>
    <property type="match status" value="1"/>
</dbReference>
<feature type="region of interest" description="Disordered" evidence="1">
    <location>
        <begin position="1"/>
        <end position="48"/>
    </location>
</feature>
<gene>
    <name evidence="3" type="ORF">QN277_025008</name>
</gene>
<evidence type="ECO:0000313" key="3">
    <source>
        <dbReference type="EMBL" id="KAK4268337.1"/>
    </source>
</evidence>
<accession>A0AAE1JGI6</accession>
<dbReference type="EMBL" id="JAWXYG010000007">
    <property type="protein sequence ID" value="KAK4268337.1"/>
    <property type="molecule type" value="Genomic_DNA"/>
</dbReference>
<dbReference type="InterPro" id="IPR036397">
    <property type="entry name" value="RNaseH_sf"/>
</dbReference>
<evidence type="ECO:0000256" key="1">
    <source>
        <dbReference type="SAM" id="MobiDB-lite"/>
    </source>
</evidence>
<feature type="compositionally biased region" description="Basic and acidic residues" evidence="1">
    <location>
        <begin position="141"/>
        <end position="166"/>
    </location>
</feature>
<feature type="compositionally biased region" description="Low complexity" evidence="1">
    <location>
        <begin position="22"/>
        <end position="35"/>
    </location>
</feature>
<feature type="region of interest" description="Disordered" evidence="1">
    <location>
        <begin position="76"/>
        <end position="124"/>
    </location>
</feature>
<dbReference type="GO" id="GO:0003676">
    <property type="term" value="F:nucleic acid binding"/>
    <property type="evidence" value="ECO:0007669"/>
    <property type="project" value="InterPro"/>
</dbReference>
<dbReference type="Proteomes" id="UP001293593">
    <property type="component" value="Unassembled WGS sequence"/>
</dbReference>
<dbReference type="InterPro" id="IPR002156">
    <property type="entry name" value="RNaseH_domain"/>
</dbReference>
<dbReference type="PANTHER" id="PTHR47723">
    <property type="entry name" value="OS05G0353850 PROTEIN"/>
    <property type="match status" value="1"/>
</dbReference>
<comment type="caution">
    <text evidence="3">The sequence shown here is derived from an EMBL/GenBank/DDBJ whole genome shotgun (WGS) entry which is preliminary data.</text>
</comment>
<organism evidence="3 4">
    <name type="scientific">Acacia crassicarpa</name>
    <name type="common">northern wattle</name>
    <dbReference type="NCBI Taxonomy" id="499986"/>
    <lineage>
        <taxon>Eukaryota</taxon>
        <taxon>Viridiplantae</taxon>
        <taxon>Streptophyta</taxon>
        <taxon>Embryophyta</taxon>
        <taxon>Tracheophyta</taxon>
        <taxon>Spermatophyta</taxon>
        <taxon>Magnoliopsida</taxon>
        <taxon>eudicotyledons</taxon>
        <taxon>Gunneridae</taxon>
        <taxon>Pentapetalae</taxon>
        <taxon>rosids</taxon>
        <taxon>fabids</taxon>
        <taxon>Fabales</taxon>
        <taxon>Fabaceae</taxon>
        <taxon>Caesalpinioideae</taxon>
        <taxon>mimosoid clade</taxon>
        <taxon>Acacieae</taxon>
        <taxon>Acacia</taxon>
    </lineage>
</organism>
<dbReference type="Gene3D" id="3.30.420.10">
    <property type="entry name" value="Ribonuclease H-like superfamily/Ribonuclease H"/>
    <property type="match status" value="1"/>
</dbReference>
<proteinExistence type="predicted"/>
<keyword evidence="4" id="KW-1185">Reference proteome</keyword>